<evidence type="ECO:0000256" key="5">
    <source>
        <dbReference type="SAM" id="MobiDB-lite"/>
    </source>
</evidence>
<evidence type="ECO:0000256" key="2">
    <source>
        <dbReference type="ARBA" id="ARBA00022525"/>
    </source>
</evidence>
<dbReference type="InterPro" id="IPR059100">
    <property type="entry name" value="TSP3_bac"/>
</dbReference>
<keyword evidence="6" id="KW-1133">Transmembrane helix</keyword>
<dbReference type="Proteomes" id="UP000178944">
    <property type="component" value="Unassembled WGS sequence"/>
</dbReference>
<comment type="caution">
    <text evidence="7">The sequence shown here is derived from an EMBL/GenBank/DDBJ whole genome shotgun (WGS) entry which is preliminary data.</text>
</comment>
<organism evidence="7 8">
    <name type="scientific">Candidatus Buchananbacteria bacterium RIFCSPLOWO2_01_FULL_56_15</name>
    <dbReference type="NCBI Taxonomy" id="1797547"/>
    <lineage>
        <taxon>Bacteria</taxon>
        <taxon>Candidatus Buchananiibacteriota</taxon>
    </lineage>
</organism>
<dbReference type="SUPFAM" id="SSF101898">
    <property type="entry name" value="NHL repeat"/>
    <property type="match status" value="1"/>
</dbReference>
<evidence type="ECO:0000256" key="6">
    <source>
        <dbReference type="SAM" id="Phobius"/>
    </source>
</evidence>
<keyword evidence="3" id="KW-0732">Signal</keyword>
<dbReference type="EMBL" id="MHIQ01000004">
    <property type="protein sequence ID" value="OGY55327.1"/>
    <property type="molecule type" value="Genomic_DNA"/>
</dbReference>
<evidence type="ECO:0000313" key="8">
    <source>
        <dbReference type="Proteomes" id="UP000178944"/>
    </source>
</evidence>
<accession>A0A1G1YV93</accession>
<feature type="transmembrane region" description="Helical" evidence="6">
    <location>
        <begin position="24"/>
        <end position="48"/>
    </location>
</feature>
<proteinExistence type="predicted"/>
<protein>
    <recommendedName>
        <fullName evidence="9">SMP-30/Gluconolactonase/LRE-like region domain-containing protein</fullName>
    </recommendedName>
</protein>
<evidence type="ECO:0000313" key="7">
    <source>
        <dbReference type="EMBL" id="OGY55327.1"/>
    </source>
</evidence>
<dbReference type="InterPro" id="IPR011042">
    <property type="entry name" value="6-blade_b-propeller_TolB-like"/>
</dbReference>
<comment type="subcellular location">
    <subcellularLocation>
        <location evidence="1">Secreted</location>
    </subcellularLocation>
</comment>
<reference evidence="7 8" key="1">
    <citation type="journal article" date="2016" name="Nat. Commun.">
        <title>Thousands of microbial genomes shed light on interconnected biogeochemical processes in an aquifer system.</title>
        <authorList>
            <person name="Anantharaman K."/>
            <person name="Brown C.T."/>
            <person name="Hug L.A."/>
            <person name="Sharon I."/>
            <person name="Castelle C.J."/>
            <person name="Probst A.J."/>
            <person name="Thomas B.C."/>
            <person name="Singh A."/>
            <person name="Wilkins M.J."/>
            <person name="Karaoz U."/>
            <person name="Brodie E.L."/>
            <person name="Williams K.H."/>
            <person name="Hubbard S.S."/>
            <person name="Banfield J.F."/>
        </authorList>
    </citation>
    <scope>NUCLEOTIDE SEQUENCE [LARGE SCALE GENOMIC DNA]</scope>
</reference>
<keyword evidence="6" id="KW-0472">Membrane</keyword>
<dbReference type="Pfam" id="PF18884">
    <property type="entry name" value="TSP3_bac"/>
    <property type="match status" value="2"/>
</dbReference>
<evidence type="ECO:0008006" key="9">
    <source>
        <dbReference type="Google" id="ProtNLM"/>
    </source>
</evidence>
<sequence>MANRASFAPVATLTKTKLGIQQTVLFGITAVCTAVLLGAFTASFAIVASGGIRIAAISSNSGYQFPGPIKIFGQRDITQTAQGDIVPNRVFHPAGLAVQTYGTGAAPYALYVADGVNNRILAFKSLGSCSNDSARLCSTDADCTAEAPAGSCVVDRNRLPDKIFGQPNGTSGACNGNNLLGVYGQTNAEQLCFANFPAITNIGEYGFRIRMALDADGNLYVADAQNNRILRYNDPFSASRSGGKGDTVADYVWGQANFTDRLANRGQSSMSAQSLSLENLYNSYGPGLTVDEQGNLWVADVNNARVLRFPNQENGVPSPVADLSLGRPLSATATGRVCDGLDPYNKNPVPAINTPLNTFCFPTAIIYDPDSRTLYIADQHASRFRSRLLAYAPPYDAASVSEISIKNPNLIPFEVGGLFYYYPQIWDMTLNTHRAGALEGGIIWIVESILQRAALIDVQGNILKVINTTDVNTRGGWYPDACGQNNYDNGHQAGPGAVAMDQRGNLYLADNVLHKVSFFHAPTYEQMTIKGARCLPDKGIESLFGRPDGWMNSVSNYVYDGAVGVVAFGGQLIGKGNERFMVWNNYATKNSGNPADFVLGKSAESPEWTPPENKYLEGWSYHTIDKYNRLWTRGGWGELIVYQLPLTASSIPLKRFSMNDFVWQDSGDRVNTASHAINTLSLAYDSTNDRFWLADNANHRLLGFRVPQQDLHAAKEIRVDKVIGQPDKTTLGCNGSSDTAWSWRNNYPAKAWSLCQPTIVKFDRLGNLYAVEGTFECHGNNRIVMHAAEDLRKIETDENIFPLLSARKSFINKLLFSGESYCSTVDNSPGSPTGIAFTSLNQMIVGTDGYYRYGALESGRYDPAKDRATHQLYFYNNPLKKNPDGSYVSGQLADAVITVPLGASGELTTDEDDTLIIQDHTWPRILLVNFIEMPQWLTPVHEGAARGSISLSWLGDGETIAAGSTRQVRVTPFNIEGKLTYDLSLEAGAETPVPLVSGSSKQTIDLLFSEDLSAGNYLLTVRAHDASGNLRGEDARRVTILAAVKRRCVTSWSCEDWSACDDTGSQSRTCTDLNSCDEESPRVESRDCSRLPLDLSPLCVSRWSCSDWGDCNAATGLRRRVCTDISLCGNPQSNWRICSVTVPPIQPNDQAAADEFSAGCVADWSCEDWSACDETNHQYRSCTDQNQCGSEQQRTESQACSGIPATSWAEQERALVTATDQNLVDHLQGYIVLQVEAHGEAWYVDGSSGQKFYLKDGAAAYQALRTFGLGITNANLEKIPVGVEPHFNGGDADGDGLADKLEEGLGTDSHNADSDGDGYADGVEVSYGYNPTGAGLAGIDSDVADRLKGKILLQVQSRGQAWYVNPTDGKRYYLKDGDAAYQIMRFLSLGITNNDLRKIEVGSFE</sequence>
<dbReference type="PANTHER" id="PTHR24104:SF25">
    <property type="entry name" value="PROTEIN LIN-41"/>
    <property type="match status" value="1"/>
</dbReference>
<dbReference type="InterPro" id="IPR050952">
    <property type="entry name" value="TRIM-NHL_E3_ligases"/>
</dbReference>
<keyword evidence="6" id="KW-0812">Transmembrane</keyword>
<keyword evidence="2" id="KW-0964">Secreted</keyword>
<dbReference type="GO" id="GO:0008270">
    <property type="term" value="F:zinc ion binding"/>
    <property type="evidence" value="ECO:0007669"/>
    <property type="project" value="UniProtKB-KW"/>
</dbReference>
<evidence type="ECO:0000256" key="4">
    <source>
        <dbReference type="ARBA" id="ARBA00022837"/>
    </source>
</evidence>
<dbReference type="Gene3D" id="2.120.10.30">
    <property type="entry name" value="TolB, C-terminal domain"/>
    <property type="match status" value="1"/>
</dbReference>
<dbReference type="PANTHER" id="PTHR24104">
    <property type="entry name" value="E3 UBIQUITIN-PROTEIN LIGASE NHLRC1-RELATED"/>
    <property type="match status" value="1"/>
</dbReference>
<gene>
    <name evidence="7" type="ORF">A2951_03150</name>
</gene>
<name>A0A1G1YV93_9BACT</name>
<keyword evidence="4" id="KW-0106">Calcium</keyword>
<evidence type="ECO:0000256" key="3">
    <source>
        <dbReference type="ARBA" id="ARBA00022729"/>
    </source>
</evidence>
<feature type="region of interest" description="Disordered" evidence="5">
    <location>
        <begin position="1290"/>
        <end position="1317"/>
    </location>
</feature>
<evidence type="ECO:0000256" key="1">
    <source>
        <dbReference type="ARBA" id="ARBA00004613"/>
    </source>
</evidence>